<evidence type="ECO:0000256" key="2">
    <source>
        <dbReference type="ARBA" id="ARBA00022448"/>
    </source>
</evidence>
<protein>
    <submittedName>
        <fullName evidence="14">TonB-dependent Receptor Plug Domain</fullName>
    </submittedName>
</protein>
<gene>
    <name evidence="14" type="ORF">SAMN05444285_1299</name>
</gene>
<evidence type="ECO:0000256" key="6">
    <source>
        <dbReference type="ARBA" id="ARBA00023077"/>
    </source>
</evidence>
<comment type="subcellular location">
    <subcellularLocation>
        <location evidence="1 10">Cell outer membrane</location>
        <topology evidence="1 10">Multi-pass membrane protein</topology>
    </subcellularLocation>
</comment>
<keyword evidence="4 10" id="KW-0812">Transmembrane</keyword>
<evidence type="ECO:0000259" key="13">
    <source>
        <dbReference type="Pfam" id="PF07715"/>
    </source>
</evidence>
<evidence type="ECO:0000256" key="3">
    <source>
        <dbReference type="ARBA" id="ARBA00022452"/>
    </source>
</evidence>
<evidence type="ECO:0000256" key="4">
    <source>
        <dbReference type="ARBA" id="ARBA00022692"/>
    </source>
</evidence>
<dbReference type="GO" id="GO:0044718">
    <property type="term" value="P:siderophore transmembrane transport"/>
    <property type="evidence" value="ECO:0007669"/>
    <property type="project" value="TreeGrafter"/>
</dbReference>
<dbReference type="Proteomes" id="UP000181981">
    <property type="component" value="Unassembled WGS sequence"/>
</dbReference>
<evidence type="ECO:0000259" key="12">
    <source>
        <dbReference type="Pfam" id="PF00593"/>
    </source>
</evidence>
<dbReference type="InterPro" id="IPR000531">
    <property type="entry name" value="Beta-barrel_TonB"/>
</dbReference>
<dbReference type="EMBL" id="FOHT01000029">
    <property type="protein sequence ID" value="SET91913.1"/>
    <property type="molecule type" value="Genomic_DNA"/>
</dbReference>
<dbReference type="InterPro" id="IPR012910">
    <property type="entry name" value="Plug_dom"/>
</dbReference>
<evidence type="ECO:0000256" key="10">
    <source>
        <dbReference type="PROSITE-ProRule" id="PRU01360"/>
    </source>
</evidence>
<dbReference type="Gene3D" id="2.40.170.20">
    <property type="entry name" value="TonB-dependent receptor, beta-barrel domain"/>
    <property type="match status" value="1"/>
</dbReference>
<accession>A0A1I0I6G1</accession>
<evidence type="ECO:0000256" key="7">
    <source>
        <dbReference type="ARBA" id="ARBA00023136"/>
    </source>
</evidence>
<evidence type="ECO:0000256" key="8">
    <source>
        <dbReference type="ARBA" id="ARBA00023170"/>
    </source>
</evidence>
<feature type="domain" description="TonB-dependent receptor-like beta-barrel" evidence="12">
    <location>
        <begin position="424"/>
        <end position="859"/>
    </location>
</feature>
<dbReference type="PANTHER" id="PTHR30069:SF29">
    <property type="entry name" value="HEMOGLOBIN AND HEMOGLOBIN-HAPTOGLOBIN-BINDING PROTEIN 1-RELATED"/>
    <property type="match status" value="1"/>
</dbReference>
<evidence type="ECO:0000313" key="14">
    <source>
        <dbReference type="EMBL" id="SET91913.1"/>
    </source>
</evidence>
<proteinExistence type="inferred from homology"/>
<evidence type="ECO:0000256" key="1">
    <source>
        <dbReference type="ARBA" id="ARBA00004571"/>
    </source>
</evidence>
<keyword evidence="5" id="KW-0732">Signal</keyword>
<dbReference type="GO" id="GO:0015344">
    <property type="term" value="F:siderophore uptake transmembrane transporter activity"/>
    <property type="evidence" value="ECO:0007669"/>
    <property type="project" value="TreeGrafter"/>
</dbReference>
<keyword evidence="9 10" id="KW-0998">Cell outer membrane</keyword>
<dbReference type="AlphaFoldDB" id="A0A1I0I6G1"/>
<dbReference type="InterPro" id="IPR036942">
    <property type="entry name" value="Beta-barrel_TonB_sf"/>
</dbReference>
<sequence length="905" mass="102868">MKNYLINHVLLFLFLLLGSNTLLYAQQIEELKISGSYQNRPLVQFLNDLETNYNLRVYYKDSWIENSTISNQFENTPLLQALNNVFYDSELTYDFFQNDGIVIFRRSADTRSKFDDYSQTLVVGDPMNLGRYKTATLKGRVLDGKDGAPLVGAVVYCNKLQKGTTSDANGNFELDLPTGDLRLTITYIGFEGSSIDVRLIEDGTADFRLFEESHNIDEVTVLGSDGDVPRAQMSMVQMSGKEIQQLPALMGEVDVLKGLTILAGVQTVSELSSGFNVRGGNTDQNLILVNGSPVFNSSHLFGFMSLINPDVVENVRLFKGGMPARYGERVASVMEVDFKEGNDETIRLYGGIGIINSRLALDGPLTKNKKLTVAIGGRSSYTDWLLQEIPNLDLNEGVTHFYDVSGKLTYKFNQHNKLSVMAYTSFDEFSTSSQSITEYGNLLGNLKLNNRFGEKFYGELDAAYSRYDYRLTDLANDKPYEAYYLDNQLQYSSVGYNFKWHPNERHNSEAGFKAVYNEISPGEIIPQHDTTVIVGRKLAMEKTLDWSVFVSDEFQVLPNFSIVAGLRYNHFSNIGTPLVYLYDEGQPKDPGTVTDSLQFGNNEASATYGGIEPRLALNYDLDMNTVLKFSYQRTRQNIFQLSNNAVISPAETWKAADYHLKPLISDQVAVGVENNSLLANFDLAAEVYYKYLQNLIEYKNGAQLIMNDHVETALVPTKGYSYGIELSARKNFGRLTGYASYVYSRTMRKNTSDFDEENLWNGDYYPSIYDKPHDFSLTATYNISRRWRFSGNFVMVSGRPTTLPEIKYEFAGEDLVYYSDRNKYRMPSYHRLDLSITFDQNLRKKRMWKGSWTLSVYNVYGRNNPYSVYYKKSVPGESNNYTRYSLFKLSVIGIPVPSLTYNFRF</sequence>
<dbReference type="Gene3D" id="2.170.130.10">
    <property type="entry name" value="TonB-dependent receptor, plug domain"/>
    <property type="match status" value="1"/>
</dbReference>
<name>A0A1I0I6G1_9BACT</name>
<organism evidence="14 15">
    <name type="scientific">Draconibacterium orientale</name>
    <dbReference type="NCBI Taxonomy" id="1168034"/>
    <lineage>
        <taxon>Bacteria</taxon>
        <taxon>Pseudomonadati</taxon>
        <taxon>Bacteroidota</taxon>
        <taxon>Bacteroidia</taxon>
        <taxon>Marinilabiliales</taxon>
        <taxon>Prolixibacteraceae</taxon>
        <taxon>Draconibacterium</taxon>
    </lineage>
</organism>
<keyword evidence="7 10" id="KW-0472">Membrane</keyword>
<dbReference type="Pfam" id="PF13715">
    <property type="entry name" value="CarbopepD_reg_2"/>
    <property type="match status" value="1"/>
</dbReference>
<dbReference type="SUPFAM" id="SSF56935">
    <property type="entry name" value="Porins"/>
    <property type="match status" value="1"/>
</dbReference>
<dbReference type="InterPro" id="IPR039426">
    <property type="entry name" value="TonB-dep_rcpt-like"/>
</dbReference>
<comment type="similarity">
    <text evidence="10 11">Belongs to the TonB-dependent receptor family.</text>
</comment>
<evidence type="ECO:0000313" key="15">
    <source>
        <dbReference type="Proteomes" id="UP000181981"/>
    </source>
</evidence>
<dbReference type="GO" id="GO:0009279">
    <property type="term" value="C:cell outer membrane"/>
    <property type="evidence" value="ECO:0007669"/>
    <property type="project" value="UniProtKB-SubCell"/>
</dbReference>
<dbReference type="Pfam" id="PF00593">
    <property type="entry name" value="TonB_dep_Rec_b-barrel"/>
    <property type="match status" value="1"/>
</dbReference>
<dbReference type="InterPro" id="IPR037066">
    <property type="entry name" value="Plug_dom_sf"/>
</dbReference>
<dbReference type="InterPro" id="IPR008969">
    <property type="entry name" value="CarboxyPept-like_regulatory"/>
</dbReference>
<dbReference type="PROSITE" id="PS52016">
    <property type="entry name" value="TONB_DEPENDENT_REC_3"/>
    <property type="match status" value="1"/>
</dbReference>
<dbReference type="OrthoDB" id="9803050at2"/>
<evidence type="ECO:0000256" key="9">
    <source>
        <dbReference type="ARBA" id="ARBA00023237"/>
    </source>
</evidence>
<feature type="domain" description="TonB-dependent receptor plug" evidence="13">
    <location>
        <begin position="254"/>
        <end position="329"/>
    </location>
</feature>
<dbReference type="Gene3D" id="2.60.40.1120">
    <property type="entry name" value="Carboxypeptidase-like, regulatory domain"/>
    <property type="match status" value="1"/>
</dbReference>
<evidence type="ECO:0000256" key="11">
    <source>
        <dbReference type="RuleBase" id="RU003357"/>
    </source>
</evidence>
<dbReference type="PANTHER" id="PTHR30069">
    <property type="entry name" value="TONB-DEPENDENT OUTER MEMBRANE RECEPTOR"/>
    <property type="match status" value="1"/>
</dbReference>
<keyword evidence="2 10" id="KW-0813">Transport</keyword>
<keyword evidence="3 10" id="KW-1134">Transmembrane beta strand</keyword>
<keyword evidence="8 14" id="KW-0675">Receptor</keyword>
<evidence type="ECO:0000256" key="5">
    <source>
        <dbReference type="ARBA" id="ARBA00022729"/>
    </source>
</evidence>
<keyword evidence="6 11" id="KW-0798">TonB box</keyword>
<reference evidence="14 15" key="1">
    <citation type="submission" date="2016-10" db="EMBL/GenBank/DDBJ databases">
        <authorList>
            <person name="de Groot N.N."/>
        </authorList>
    </citation>
    <scope>NUCLEOTIDE SEQUENCE [LARGE SCALE GENOMIC DNA]</scope>
    <source>
        <strain evidence="14 15">DSM 25947</strain>
    </source>
</reference>
<dbReference type="SUPFAM" id="SSF49464">
    <property type="entry name" value="Carboxypeptidase regulatory domain-like"/>
    <property type="match status" value="1"/>
</dbReference>
<dbReference type="Pfam" id="PF07715">
    <property type="entry name" value="Plug"/>
    <property type="match status" value="1"/>
</dbReference>
<dbReference type="RefSeq" id="WP_139178196.1">
    <property type="nucleotide sequence ID" value="NZ_FOHT01000029.1"/>
</dbReference>